<dbReference type="InterPro" id="IPR036188">
    <property type="entry name" value="FAD/NAD-bd_sf"/>
</dbReference>
<protein>
    <submittedName>
        <fullName evidence="2">2-polyprenyl-6-methoxyphenol hydroxylase-like FAD-dependent oxidoreductase</fullName>
    </submittedName>
</protein>
<dbReference type="Gene3D" id="3.50.50.60">
    <property type="entry name" value="FAD/NAD(P)-binding domain"/>
    <property type="match status" value="1"/>
</dbReference>
<dbReference type="PANTHER" id="PTHR43422:SF3">
    <property type="entry name" value="THIAMINE THIAZOLE SYNTHASE"/>
    <property type="match status" value="1"/>
</dbReference>
<reference evidence="2 3" key="1">
    <citation type="submission" date="2019-03" db="EMBL/GenBank/DDBJ databases">
        <title>Genomic Encyclopedia of Archaeal and Bacterial Type Strains, Phase II (KMG-II): from individual species to whole genera.</title>
        <authorList>
            <person name="Goeker M."/>
        </authorList>
    </citation>
    <scope>NUCLEOTIDE SEQUENCE [LARGE SCALE GENOMIC DNA]</scope>
    <source>
        <strain evidence="2 3">DSM 45499</strain>
    </source>
</reference>
<dbReference type="PANTHER" id="PTHR43422">
    <property type="entry name" value="THIAMINE THIAZOLE SYNTHASE"/>
    <property type="match status" value="1"/>
</dbReference>
<dbReference type="AlphaFoldDB" id="A0A4V3FQV0"/>
<name>A0A4V3FQV0_9PSEU</name>
<feature type="region of interest" description="Disordered" evidence="1">
    <location>
        <begin position="463"/>
        <end position="492"/>
    </location>
</feature>
<organism evidence="2 3">
    <name type="scientific">Actinophytocola oryzae</name>
    <dbReference type="NCBI Taxonomy" id="502181"/>
    <lineage>
        <taxon>Bacteria</taxon>
        <taxon>Bacillati</taxon>
        <taxon>Actinomycetota</taxon>
        <taxon>Actinomycetes</taxon>
        <taxon>Pseudonocardiales</taxon>
        <taxon>Pseudonocardiaceae</taxon>
    </lineage>
</organism>
<evidence type="ECO:0000313" key="3">
    <source>
        <dbReference type="Proteomes" id="UP000294927"/>
    </source>
</evidence>
<dbReference type="SUPFAM" id="SSF51905">
    <property type="entry name" value="FAD/NAD(P)-binding domain"/>
    <property type="match status" value="1"/>
</dbReference>
<evidence type="ECO:0000313" key="2">
    <source>
        <dbReference type="EMBL" id="TDV41051.1"/>
    </source>
</evidence>
<dbReference type="OrthoDB" id="9790035at2"/>
<dbReference type="Proteomes" id="UP000294927">
    <property type="component" value="Unassembled WGS sequence"/>
</dbReference>
<evidence type="ECO:0000256" key="1">
    <source>
        <dbReference type="SAM" id="MobiDB-lite"/>
    </source>
</evidence>
<sequence>MTTEFPRYDNENKEVTAMGQDVPTRAVVLGGSIAGLFAAKVLADAYDEVHIVDRDKIVGLKGPRKHCPQTYQANGLLTRGVQIMEELFPGIKQQLLDDDIPTGDVSGEVRWYFQGNRLKQVHGDLFSFGIVRPLLEYYIRERVQLLPNVKFFEEYDILGITASADRSRITGARIQARGKKEETVLDADLVVDATGRGSRTPVWLEQLGYAKPEEERKKIDLAYVTQHFKLRPGVNAMQGDHAINPVGHAGLPRGAVFFRVDGGRLEVTTYGILGDHPPTDQAGLYEWLKSLPARDVYDVLRWADPVDEPVKFKFPTTLRRNYHKLTRFPDNLLVTGDAITCFNPVYAQGMTIAGVCAQTIRQHLHSGAAPDPLDYFRDLAKNGVDAAWDMTNVMDLAYPKVPGNRTFRVRMQNAFLKRVQIAATHDAKVTLAYMKAATMVAGPEVLMNPAMILRVLWKSARGPSKESRQPFTWEAPAGIEPVVQDTDLPKAA</sequence>
<proteinExistence type="predicted"/>
<gene>
    <name evidence="2" type="ORF">CLV71_121117</name>
</gene>
<comment type="caution">
    <text evidence="2">The sequence shown here is derived from an EMBL/GenBank/DDBJ whole genome shotgun (WGS) entry which is preliminary data.</text>
</comment>
<keyword evidence="3" id="KW-1185">Reference proteome</keyword>
<accession>A0A4V3FQV0</accession>
<dbReference type="EMBL" id="SOCP01000021">
    <property type="protein sequence ID" value="TDV41051.1"/>
    <property type="molecule type" value="Genomic_DNA"/>
</dbReference>